<proteinExistence type="inferred from homology"/>
<dbReference type="SUPFAM" id="SSF55781">
    <property type="entry name" value="GAF domain-like"/>
    <property type="match status" value="1"/>
</dbReference>
<dbReference type="Pfam" id="PF13487">
    <property type="entry name" value="HD_5"/>
    <property type="match status" value="1"/>
</dbReference>
<dbReference type="InterPro" id="IPR012312">
    <property type="entry name" value="Hemerythrin-like"/>
</dbReference>
<dbReference type="SUPFAM" id="SSF109604">
    <property type="entry name" value="HD-domain/PDEase-like"/>
    <property type="match status" value="1"/>
</dbReference>
<dbReference type="NCBIfam" id="TIGR02481">
    <property type="entry name" value="hemeryth_dom"/>
    <property type="match status" value="1"/>
</dbReference>
<keyword evidence="2" id="KW-0479">Metal-binding</keyword>
<dbReference type="InterPro" id="IPR012827">
    <property type="entry name" value="Hemerythrin_metal-bd"/>
</dbReference>
<dbReference type="SMART" id="SM00471">
    <property type="entry name" value="HDc"/>
    <property type="match status" value="1"/>
</dbReference>
<dbReference type="Proteomes" id="UP000190102">
    <property type="component" value="Unassembled WGS sequence"/>
</dbReference>
<name>A0A1T4S474_9BACT</name>
<dbReference type="PANTHER" id="PTHR45228">
    <property type="entry name" value="CYCLIC DI-GMP PHOSPHODIESTERASE TM_0186-RELATED"/>
    <property type="match status" value="1"/>
</dbReference>
<dbReference type="CDD" id="cd00077">
    <property type="entry name" value="HDc"/>
    <property type="match status" value="1"/>
</dbReference>
<evidence type="ECO:0000313" key="6">
    <source>
        <dbReference type="Proteomes" id="UP000190102"/>
    </source>
</evidence>
<comment type="similarity">
    <text evidence="1">Belongs to the hemerythrin family.</text>
</comment>
<dbReference type="Pfam" id="PF01814">
    <property type="entry name" value="Hemerythrin"/>
    <property type="match status" value="1"/>
</dbReference>
<dbReference type="CDD" id="cd12107">
    <property type="entry name" value="Hemerythrin"/>
    <property type="match status" value="1"/>
</dbReference>
<feature type="domain" description="HD-GYP" evidence="4">
    <location>
        <begin position="175"/>
        <end position="371"/>
    </location>
</feature>
<dbReference type="AlphaFoldDB" id="A0A1T4S474"/>
<dbReference type="InterPro" id="IPR035938">
    <property type="entry name" value="Hemerythrin-like_sf"/>
</dbReference>
<keyword evidence="3" id="KW-0408">Iron</keyword>
<dbReference type="Gene3D" id="1.10.3210.10">
    <property type="entry name" value="Hypothetical protein af1432"/>
    <property type="match status" value="1"/>
</dbReference>
<dbReference type="GO" id="GO:0046872">
    <property type="term" value="F:metal ion binding"/>
    <property type="evidence" value="ECO:0007669"/>
    <property type="project" value="UniProtKB-KW"/>
</dbReference>
<evidence type="ECO:0000256" key="2">
    <source>
        <dbReference type="ARBA" id="ARBA00022723"/>
    </source>
</evidence>
<gene>
    <name evidence="5" type="ORF">SAMN02745119_03248</name>
</gene>
<dbReference type="STRING" id="115783.SAMN02745119_03248"/>
<dbReference type="PANTHER" id="PTHR45228:SF1">
    <property type="entry name" value="CYCLIC DI-GMP PHOSPHODIESTERASE TM_0186"/>
    <property type="match status" value="1"/>
</dbReference>
<dbReference type="OrthoDB" id="9776250at2"/>
<dbReference type="InterPro" id="IPR003607">
    <property type="entry name" value="HD/PDEase_dom"/>
</dbReference>
<accession>A0A1T4S474</accession>
<evidence type="ECO:0000256" key="3">
    <source>
        <dbReference type="ARBA" id="ARBA00023004"/>
    </source>
</evidence>
<evidence type="ECO:0000256" key="1">
    <source>
        <dbReference type="ARBA" id="ARBA00010587"/>
    </source>
</evidence>
<reference evidence="6" key="1">
    <citation type="submission" date="2017-02" db="EMBL/GenBank/DDBJ databases">
        <authorList>
            <person name="Varghese N."/>
            <person name="Submissions S."/>
        </authorList>
    </citation>
    <scope>NUCLEOTIDE SEQUENCE [LARGE SCALE GENOMIC DNA]</scope>
    <source>
        <strain evidence="6">ATCC BAA-34</strain>
    </source>
</reference>
<evidence type="ECO:0000313" key="5">
    <source>
        <dbReference type="EMBL" id="SKA23100.1"/>
    </source>
</evidence>
<protein>
    <submittedName>
        <fullName evidence="5">Hemerythrin-like metal-binding domain protein</fullName>
    </submittedName>
</protein>
<dbReference type="InterPro" id="IPR037522">
    <property type="entry name" value="HD_GYP_dom"/>
</dbReference>
<sequence>MHNNDKLLEISKLVFELTMVGSTDNDLDVLLEQLFGVLQKLPTLRIQSKGAILMFSPRSKPVRVAQYGLKPFWATDEEHDELHDFNHPFNDQATLATITPKATAYGQHQPNLQQVCILPLYANQQPLGQVLLFSAPNWVPTNNELEFLTDLSHALSSIVSRFLLNATLRLREIELEDARTEAIRRLGTASEYRDNETGMHVMRMTNIAGAIAKAMGLGDEQREILYITAPMHDVGKIGIADAILLKPERLTSDEFDIMKTHTEIGGRLLKGSDALIATARDIALCHHENWDGSGYPQGIKTTEIPILARICSIADVFDALMSNRPYKDAWTLEKTVQYIKTESGKKFDPAAVTAFEKALPEILRIRELYREDVIDPAEIVNLPELPVRKTRWICWDESLSVGIAVIDEHHRYLFDLVNDLIDVVANKMGARELGRVLKALGQYAQIHFQAEERMMQQYNYPRLDIQITQHQHFLTRMREFNEELHQNPLIAQFEILVYLRDWLVAHIRDEDTQLCALV</sequence>
<dbReference type="NCBIfam" id="NF033749">
    <property type="entry name" value="bact_hemeryth"/>
    <property type="match status" value="1"/>
</dbReference>
<dbReference type="RefSeq" id="WP_078791501.1">
    <property type="nucleotide sequence ID" value="NZ_FUWR01000030.1"/>
</dbReference>
<dbReference type="Gene3D" id="1.20.120.50">
    <property type="entry name" value="Hemerythrin-like"/>
    <property type="match status" value="1"/>
</dbReference>
<dbReference type="InterPro" id="IPR052020">
    <property type="entry name" value="Cyclic_di-GMP/3'3'-cGAMP_PDE"/>
</dbReference>
<keyword evidence="6" id="KW-1185">Reference proteome</keyword>
<dbReference type="PROSITE" id="PS51832">
    <property type="entry name" value="HD_GYP"/>
    <property type="match status" value="1"/>
</dbReference>
<dbReference type="SUPFAM" id="SSF47188">
    <property type="entry name" value="Hemerythrin-like"/>
    <property type="match status" value="1"/>
</dbReference>
<evidence type="ECO:0000259" key="4">
    <source>
        <dbReference type="PROSITE" id="PS51832"/>
    </source>
</evidence>
<dbReference type="EMBL" id="FUWR01000030">
    <property type="protein sequence ID" value="SKA23100.1"/>
    <property type="molecule type" value="Genomic_DNA"/>
</dbReference>
<organism evidence="5 6">
    <name type="scientific">Trichlorobacter thiogenes</name>
    <dbReference type="NCBI Taxonomy" id="115783"/>
    <lineage>
        <taxon>Bacteria</taxon>
        <taxon>Pseudomonadati</taxon>
        <taxon>Thermodesulfobacteriota</taxon>
        <taxon>Desulfuromonadia</taxon>
        <taxon>Geobacterales</taxon>
        <taxon>Geobacteraceae</taxon>
        <taxon>Trichlorobacter</taxon>
    </lineage>
</organism>